<sequence>MLEGAVKIELIGKPLITRLKFDLFKLGLDYSFADHLAKAFQLVVHNCIDNSMVEIVYNICLCH</sequence>
<dbReference type="Proteomes" id="UP000256478">
    <property type="component" value="Unassembled WGS sequence"/>
</dbReference>
<evidence type="ECO:0000313" key="1">
    <source>
        <dbReference type="EMBL" id="REL25706.1"/>
    </source>
</evidence>
<dbReference type="EMBL" id="QUOU01000001">
    <property type="protein sequence ID" value="REL25706.1"/>
    <property type="molecule type" value="Genomic_DNA"/>
</dbReference>
<accession>A0A3E0TMF5</accession>
<proteinExistence type="predicted"/>
<evidence type="ECO:0000313" key="2">
    <source>
        <dbReference type="Proteomes" id="UP000256478"/>
    </source>
</evidence>
<organism evidence="1 2">
    <name type="scientific">Thalassotalea euphylliae</name>
    <dbReference type="NCBI Taxonomy" id="1655234"/>
    <lineage>
        <taxon>Bacteria</taxon>
        <taxon>Pseudomonadati</taxon>
        <taxon>Pseudomonadota</taxon>
        <taxon>Gammaproteobacteria</taxon>
        <taxon>Alteromonadales</taxon>
        <taxon>Colwelliaceae</taxon>
        <taxon>Thalassotalea</taxon>
    </lineage>
</organism>
<gene>
    <name evidence="1" type="ORF">DXX93_03490</name>
</gene>
<comment type="caution">
    <text evidence="1">The sequence shown here is derived from an EMBL/GenBank/DDBJ whole genome shotgun (WGS) entry which is preliminary data.</text>
</comment>
<protein>
    <submittedName>
        <fullName evidence="1">Uncharacterized protein</fullName>
    </submittedName>
</protein>
<dbReference type="AlphaFoldDB" id="A0A3E0TMF5"/>
<name>A0A3E0TMF5_9GAMM</name>
<reference evidence="1 2" key="1">
    <citation type="submission" date="2018-08" db="EMBL/GenBank/DDBJ databases">
        <title>Thalassotalea euphylliae genome.</title>
        <authorList>
            <person name="Summers S."/>
            <person name="Rice S.A."/>
            <person name="Freckelton M.L."/>
            <person name="Nedved B.T."/>
            <person name="Hadfield M.G."/>
        </authorList>
    </citation>
    <scope>NUCLEOTIDE SEQUENCE [LARGE SCALE GENOMIC DNA]</scope>
    <source>
        <strain evidence="1 2">H1</strain>
    </source>
</reference>